<dbReference type="PANTHER" id="PTHR13935:SF155">
    <property type="entry name" value="TRANSCRIPTION FACTOR BHLH120-LIKE"/>
    <property type="match status" value="1"/>
</dbReference>
<dbReference type="PANTHER" id="PTHR13935">
    <property type="entry name" value="ACHAETE-SCUTE TRANSCRIPTION FACTOR-RELATED"/>
    <property type="match status" value="1"/>
</dbReference>
<evidence type="ECO:0000259" key="6">
    <source>
        <dbReference type="PROSITE" id="PS50888"/>
    </source>
</evidence>
<organism evidence="7 8">
    <name type="scientific">Lithospermum erythrorhizon</name>
    <name type="common">Purple gromwell</name>
    <name type="synonym">Lithospermum officinale var. erythrorhizon</name>
    <dbReference type="NCBI Taxonomy" id="34254"/>
    <lineage>
        <taxon>Eukaryota</taxon>
        <taxon>Viridiplantae</taxon>
        <taxon>Streptophyta</taxon>
        <taxon>Embryophyta</taxon>
        <taxon>Tracheophyta</taxon>
        <taxon>Spermatophyta</taxon>
        <taxon>Magnoliopsida</taxon>
        <taxon>eudicotyledons</taxon>
        <taxon>Gunneridae</taxon>
        <taxon>Pentapetalae</taxon>
        <taxon>asterids</taxon>
        <taxon>lamiids</taxon>
        <taxon>Boraginales</taxon>
        <taxon>Boraginaceae</taxon>
        <taxon>Boraginoideae</taxon>
        <taxon>Lithospermeae</taxon>
        <taxon>Lithospermum</taxon>
    </lineage>
</organism>
<feature type="region of interest" description="Disordered" evidence="5">
    <location>
        <begin position="40"/>
        <end position="61"/>
    </location>
</feature>
<accession>A0AAV3S1U7</accession>
<dbReference type="CDD" id="cd18914">
    <property type="entry name" value="bHLH_AtORG2_like"/>
    <property type="match status" value="1"/>
</dbReference>
<evidence type="ECO:0000313" key="7">
    <source>
        <dbReference type="EMBL" id="GAA0186679.1"/>
    </source>
</evidence>
<dbReference type="InterPro" id="IPR036638">
    <property type="entry name" value="HLH_DNA-bd_sf"/>
</dbReference>
<dbReference type="GO" id="GO:0000981">
    <property type="term" value="F:DNA-binding transcription factor activity, RNA polymerase II-specific"/>
    <property type="evidence" value="ECO:0007669"/>
    <property type="project" value="TreeGrafter"/>
</dbReference>
<dbReference type="SUPFAM" id="SSF47459">
    <property type="entry name" value="HLH, helix-loop-helix DNA-binding domain"/>
    <property type="match status" value="1"/>
</dbReference>
<dbReference type="Proteomes" id="UP001454036">
    <property type="component" value="Unassembled WGS sequence"/>
</dbReference>
<keyword evidence="4" id="KW-0539">Nucleus</keyword>
<evidence type="ECO:0000256" key="1">
    <source>
        <dbReference type="ARBA" id="ARBA00004123"/>
    </source>
</evidence>
<feature type="compositionally biased region" description="Basic and acidic residues" evidence="5">
    <location>
        <begin position="46"/>
        <end position="56"/>
    </location>
</feature>
<dbReference type="GO" id="GO:0090575">
    <property type="term" value="C:RNA polymerase II transcription regulator complex"/>
    <property type="evidence" value="ECO:0007669"/>
    <property type="project" value="TreeGrafter"/>
</dbReference>
<dbReference type="EMBL" id="BAABME010013935">
    <property type="protein sequence ID" value="GAA0186679.1"/>
    <property type="molecule type" value="Genomic_DNA"/>
</dbReference>
<dbReference type="Gene3D" id="4.10.280.10">
    <property type="entry name" value="Helix-loop-helix DNA-binding domain"/>
    <property type="match status" value="1"/>
</dbReference>
<evidence type="ECO:0000313" key="8">
    <source>
        <dbReference type="Proteomes" id="UP001454036"/>
    </source>
</evidence>
<evidence type="ECO:0000256" key="3">
    <source>
        <dbReference type="ARBA" id="ARBA00023163"/>
    </source>
</evidence>
<proteinExistence type="predicted"/>
<comment type="caution">
    <text evidence="7">The sequence shown here is derived from an EMBL/GenBank/DDBJ whole genome shotgun (WGS) entry which is preliminary data.</text>
</comment>
<evidence type="ECO:0000256" key="4">
    <source>
        <dbReference type="ARBA" id="ARBA00023242"/>
    </source>
</evidence>
<comment type="subcellular location">
    <subcellularLocation>
        <location evidence="1">Nucleus</location>
    </subcellularLocation>
</comment>
<name>A0AAV3S1U7_LITER</name>
<sequence>MDYISLPFSFDQISELLEFCPSDDHNIQHKNNIPPMIQVPISPITNDDKPSKDKNKLKSSPSCSLKNLKDVGDIKKIMHRDVERRRRQEMTSLYRALRSELPIECLKGKRSAADHIHETVGYIKIMQEKLEKLNEKKDKLMRPHLIKNPGSSMLSTISSKKCSKSSCDNETSVEVKNTMSGIEIIISTDVSGGITLSGVLNIVSEEEGLSLINCISTRVHSRMLHTLDIQVNKGQNARAVELQGKIMDFCNRNMSK</sequence>
<keyword evidence="2" id="KW-0805">Transcription regulation</keyword>
<evidence type="ECO:0000256" key="2">
    <source>
        <dbReference type="ARBA" id="ARBA00023015"/>
    </source>
</evidence>
<keyword evidence="3" id="KW-0804">Transcription</keyword>
<dbReference type="GO" id="GO:0046983">
    <property type="term" value="F:protein dimerization activity"/>
    <property type="evidence" value="ECO:0007669"/>
    <property type="project" value="InterPro"/>
</dbReference>
<dbReference type="PROSITE" id="PS50888">
    <property type="entry name" value="BHLH"/>
    <property type="match status" value="1"/>
</dbReference>
<feature type="domain" description="BHLH" evidence="6">
    <location>
        <begin position="74"/>
        <end position="126"/>
    </location>
</feature>
<dbReference type="InterPro" id="IPR015660">
    <property type="entry name" value="MASH1/Ascl1a-like"/>
</dbReference>
<dbReference type="Pfam" id="PF00010">
    <property type="entry name" value="HLH"/>
    <property type="match status" value="1"/>
</dbReference>
<evidence type="ECO:0000256" key="5">
    <source>
        <dbReference type="SAM" id="MobiDB-lite"/>
    </source>
</evidence>
<reference evidence="7 8" key="1">
    <citation type="submission" date="2024-01" db="EMBL/GenBank/DDBJ databases">
        <title>The complete chloroplast genome sequence of Lithospermum erythrorhizon: insights into the phylogenetic relationship among Boraginaceae species and the maternal lineages of purple gromwells.</title>
        <authorList>
            <person name="Okada T."/>
            <person name="Watanabe K."/>
        </authorList>
    </citation>
    <scope>NUCLEOTIDE SEQUENCE [LARGE SCALE GENOMIC DNA]</scope>
</reference>
<keyword evidence="8" id="KW-1185">Reference proteome</keyword>
<dbReference type="AlphaFoldDB" id="A0AAV3S1U7"/>
<gene>
    <name evidence="7" type="ORF">LIER_33967</name>
</gene>
<protein>
    <submittedName>
        <fullName evidence="7">Basic helix-loop-helix transcription factor</fullName>
    </submittedName>
</protein>
<dbReference type="InterPro" id="IPR011598">
    <property type="entry name" value="bHLH_dom"/>
</dbReference>
<dbReference type="GO" id="GO:0000977">
    <property type="term" value="F:RNA polymerase II transcription regulatory region sequence-specific DNA binding"/>
    <property type="evidence" value="ECO:0007669"/>
    <property type="project" value="TreeGrafter"/>
</dbReference>